<gene>
    <name evidence="2" type="ORF">BDV35DRAFT_356377</name>
</gene>
<accession>A0A5N6GWZ6</accession>
<keyword evidence="1" id="KW-0812">Transmembrane</keyword>
<keyword evidence="1" id="KW-0472">Membrane</keyword>
<organism evidence="2">
    <name type="scientific">Aspergillus flavus</name>
    <dbReference type="NCBI Taxonomy" id="5059"/>
    <lineage>
        <taxon>Eukaryota</taxon>
        <taxon>Fungi</taxon>
        <taxon>Dikarya</taxon>
        <taxon>Ascomycota</taxon>
        <taxon>Pezizomycotina</taxon>
        <taxon>Eurotiomycetes</taxon>
        <taxon>Eurotiomycetidae</taxon>
        <taxon>Eurotiales</taxon>
        <taxon>Aspergillaceae</taxon>
        <taxon>Aspergillus</taxon>
        <taxon>Aspergillus subgen. Circumdati</taxon>
    </lineage>
</organism>
<evidence type="ECO:0000256" key="1">
    <source>
        <dbReference type="SAM" id="Phobius"/>
    </source>
</evidence>
<dbReference type="EMBL" id="ML734609">
    <property type="protein sequence ID" value="KAB8245709.1"/>
    <property type="molecule type" value="Genomic_DNA"/>
</dbReference>
<proteinExistence type="predicted"/>
<sequence>MLNPIIMTYGRSIRLLPLWSTPEALSVLFLGICIANSSVVLIMKISDTLRLTSYDLHSMVKLKFLGHNIVKAPY</sequence>
<dbReference type="AlphaFoldDB" id="A0A5N6GWZ6"/>
<evidence type="ECO:0000313" key="2">
    <source>
        <dbReference type="EMBL" id="KAB8245709.1"/>
    </source>
</evidence>
<name>A0A5N6GWZ6_ASPFL</name>
<dbReference type="Proteomes" id="UP000325434">
    <property type="component" value="Unassembled WGS sequence"/>
</dbReference>
<reference evidence="2" key="1">
    <citation type="submission" date="2019-04" db="EMBL/GenBank/DDBJ databases">
        <title>Friends and foes A comparative genomics study of 23 Aspergillus species from section Flavi.</title>
        <authorList>
            <consortium name="DOE Joint Genome Institute"/>
            <person name="Kjaerbolling I."/>
            <person name="Vesth T."/>
            <person name="Frisvad J.C."/>
            <person name="Nybo J.L."/>
            <person name="Theobald S."/>
            <person name="Kildgaard S."/>
            <person name="Isbrandt T."/>
            <person name="Kuo A."/>
            <person name="Sato A."/>
            <person name="Lyhne E.K."/>
            <person name="Kogle M.E."/>
            <person name="Wiebenga A."/>
            <person name="Kun R.S."/>
            <person name="Lubbers R.J."/>
            <person name="Makela M.R."/>
            <person name="Barry K."/>
            <person name="Chovatia M."/>
            <person name="Clum A."/>
            <person name="Daum C."/>
            <person name="Haridas S."/>
            <person name="He G."/>
            <person name="LaButti K."/>
            <person name="Lipzen A."/>
            <person name="Mondo S."/>
            <person name="Riley R."/>
            <person name="Salamov A."/>
            <person name="Simmons B.A."/>
            <person name="Magnuson J.K."/>
            <person name="Henrissat B."/>
            <person name="Mortensen U.H."/>
            <person name="Larsen T.O."/>
            <person name="Devries R.P."/>
            <person name="Grigoriev I.V."/>
            <person name="Machida M."/>
            <person name="Baker S.E."/>
            <person name="Andersen M.R."/>
        </authorList>
    </citation>
    <scope>NUCLEOTIDE SEQUENCE [LARGE SCALE GENOMIC DNA]</scope>
    <source>
        <strain evidence="2">CBS 121.62</strain>
    </source>
</reference>
<feature type="transmembrane region" description="Helical" evidence="1">
    <location>
        <begin position="24"/>
        <end position="43"/>
    </location>
</feature>
<protein>
    <submittedName>
        <fullName evidence="2">Uncharacterized protein</fullName>
    </submittedName>
</protein>
<keyword evidence="1" id="KW-1133">Transmembrane helix</keyword>